<name>A0A1T2L544_9GAMM</name>
<protein>
    <submittedName>
        <fullName evidence="1">Uncharacterized protein</fullName>
    </submittedName>
</protein>
<sequence length="191" mass="21862">MNKQDQNLHSLCTVCGIELHQTNIGRARKTCSQSCKQKLYRERRQERVTKSPEQLVANIVTNPVAPLSTANKSNISTYDASSIKVLSEHDRMDNPAFDYELAERLARDFNEPIAWVKRGIAACRHAGVSTQYFVDRHLFKKPMPMNCDVDKAFRELFHQPPFLRGGRDGGIMTKVRCIRKKQTERITTGIQ</sequence>
<comment type="caution">
    <text evidence="1">The sequence shown here is derived from an EMBL/GenBank/DDBJ whole genome shotgun (WGS) entry which is preliminary data.</text>
</comment>
<organism evidence="1 2">
    <name type="scientific">Solemya elarraichensis gill symbiont</name>
    <dbReference type="NCBI Taxonomy" id="1918949"/>
    <lineage>
        <taxon>Bacteria</taxon>
        <taxon>Pseudomonadati</taxon>
        <taxon>Pseudomonadota</taxon>
        <taxon>Gammaproteobacteria</taxon>
        <taxon>sulfur-oxidizing symbionts</taxon>
    </lineage>
</organism>
<keyword evidence="2" id="KW-1185">Reference proteome</keyword>
<dbReference type="AlphaFoldDB" id="A0A1T2L544"/>
<dbReference type="EMBL" id="MPRK01000096">
    <property type="protein sequence ID" value="OOZ40235.1"/>
    <property type="molecule type" value="Genomic_DNA"/>
</dbReference>
<dbReference type="OrthoDB" id="4219687at2"/>
<proteinExistence type="predicted"/>
<accession>A0A1T2L544</accession>
<gene>
    <name evidence="1" type="ORF">BOW52_06135</name>
</gene>
<evidence type="ECO:0000313" key="1">
    <source>
        <dbReference type="EMBL" id="OOZ40235.1"/>
    </source>
</evidence>
<dbReference type="RefSeq" id="WP_078476932.1">
    <property type="nucleotide sequence ID" value="NZ_MPRK01000096.1"/>
</dbReference>
<evidence type="ECO:0000313" key="2">
    <source>
        <dbReference type="Proteomes" id="UP000190198"/>
    </source>
</evidence>
<reference evidence="1 2" key="1">
    <citation type="submission" date="2016-11" db="EMBL/GenBank/DDBJ databases">
        <title>Mixed transmission modes and dynamic genome evolution in an obligate animal-bacterial symbiosis.</title>
        <authorList>
            <person name="Russell S.L."/>
            <person name="Corbett-Detig R.B."/>
            <person name="Cavanaugh C.M."/>
        </authorList>
    </citation>
    <scope>NUCLEOTIDE SEQUENCE [LARGE SCALE GENOMIC DNA]</scope>
    <source>
        <strain evidence="1">Sp-SM6</strain>
    </source>
</reference>
<dbReference type="Proteomes" id="UP000190198">
    <property type="component" value="Unassembled WGS sequence"/>
</dbReference>